<organism evidence="2 3">
    <name type="scientific">Desulforamulus aquiferis</name>
    <dbReference type="NCBI Taxonomy" id="1397668"/>
    <lineage>
        <taxon>Bacteria</taxon>
        <taxon>Bacillati</taxon>
        <taxon>Bacillota</taxon>
        <taxon>Clostridia</taxon>
        <taxon>Eubacteriales</taxon>
        <taxon>Peptococcaceae</taxon>
        <taxon>Desulforamulus</taxon>
    </lineage>
</organism>
<dbReference type="PRINTS" id="PR00419">
    <property type="entry name" value="ADXRDTASE"/>
</dbReference>
<comment type="caution">
    <text evidence="2">The sequence shown here is derived from an EMBL/GenBank/DDBJ whole genome shotgun (WGS) entry which is preliminary data.</text>
</comment>
<feature type="domain" description="FAD/NAD(P)-binding" evidence="1">
    <location>
        <begin position="6"/>
        <end position="148"/>
    </location>
</feature>
<gene>
    <name evidence="2" type="ORF">P6N53_11580</name>
</gene>
<keyword evidence="3" id="KW-1185">Reference proteome</keyword>
<proteinExistence type="predicted"/>
<dbReference type="InterPro" id="IPR023753">
    <property type="entry name" value="FAD/NAD-binding_dom"/>
</dbReference>
<dbReference type="InterPro" id="IPR050407">
    <property type="entry name" value="Geranylgeranyl_reductase"/>
</dbReference>
<dbReference type="RefSeq" id="WP_304543260.1">
    <property type="nucleotide sequence ID" value="NZ_JARPTC010000016.1"/>
</dbReference>
<dbReference type="Pfam" id="PF07992">
    <property type="entry name" value="Pyr_redox_2"/>
    <property type="match status" value="1"/>
</dbReference>
<evidence type="ECO:0000313" key="3">
    <source>
        <dbReference type="Proteomes" id="UP001172911"/>
    </source>
</evidence>
<evidence type="ECO:0000259" key="1">
    <source>
        <dbReference type="Pfam" id="PF07992"/>
    </source>
</evidence>
<dbReference type="SUPFAM" id="SSF51905">
    <property type="entry name" value="FAD/NAD(P)-binding domain"/>
    <property type="match status" value="1"/>
</dbReference>
<dbReference type="AlphaFoldDB" id="A0AAW7ZEP5"/>
<dbReference type="PROSITE" id="PS51257">
    <property type="entry name" value="PROKAR_LIPOPROTEIN"/>
    <property type="match status" value="1"/>
</dbReference>
<protein>
    <submittedName>
        <fullName evidence="2">FAD-dependent oxidoreductase</fullName>
    </submittedName>
</protein>
<dbReference type="Gene3D" id="3.30.9.10">
    <property type="entry name" value="D-Amino Acid Oxidase, subunit A, domain 2"/>
    <property type="match status" value="1"/>
</dbReference>
<dbReference type="Gene3D" id="3.50.50.60">
    <property type="entry name" value="FAD/NAD(P)-binding domain"/>
    <property type="match status" value="2"/>
</dbReference>
<dbReference type="PANTHER" id="PTHR42685">
    <property type="entry name" value="GERANYLGERANYL DIPHOSPHATE REDUCTASE"/>
    <property type="match status" value="1"/>
</dbReference>
<dbReference type="InterPro" id="IPR036188">
    <property type="entry name" value="FAD/NAD-bd_sf"/>
</dbReference>
<dbReference type="GO" id="GO:0016491">
    <property type="term" value="F:oxidoreductase activity"/>
    <property type="evidence" value="ECO:0007669"/>
    <property type="project" value="InterPro"/>
</dbReference>
<accession>A0AAW7ZEP5</accession>
<dbReference type="Proteomes" id="UP001172911">
    <property type="component" value="Unassembled WGS sequence"/>
</dbReference>
<name>A0AAW7ZEP5_9FIRM</name>
<reference evidence="2" key="2">
    <citation type="submission" date="2023-03" db="EMBL/GenBank/DDBJ databases">
        <authorList>
            <person name="Zhang Z."/>
        </authorList>
    </citation>
    <scope>NUCLEOTIDE SEQUENCE</scope>
    <source>
        <strain evidence="2">DSA</strain>
    </source>
</reference>
<dbReference type="PANTHER" id="PTHR42685:SF22">
    <property type="entry name" value="CONDITIONED MEDIUM FACTOR RECEPTOR 1"/>
    <property type="match status" value="1"/>
</dbReference>
<dbReference type="EMBL" id="JARPTC010000016">
    <property type="protein sequence ID" value="MDO7787861.1"/>
    <property type="molecule type" value="Genomic_DNA"/>
</dbReference>
<sequence>MNKKLKIAIIGSGPAGLACALECERLGVNADVFERDKSVGWIWPSVSVQLNIFESKMKDIRKYMAKSYGLDIKPLFECNHFVLKSPNARAEVSGNLGYFLARGKYVDSLENQLLRELQQTAMHYNRPADYKELSKKYDAVVIATGKETVAKELGVWEQKDLVNIYGGLALGDFTPGSSTIYFNTDYSGTGYARVTPINNTQAVVKIYNFESSISEIDSNFTHFLATEGLEHLEFLYHIKPPPFSVGKVTRFQKDNIYLTGRAAGLTERLTGIGSVGALISGIFAARAIIKGKEYEAMVKPLQDHIENISAFRDRMKSLTNKDFDRIITLIDTPGVKQTIYNSGFNLTDIFGSVIKKVNKLISAE</sequence>
<reference evidence="2" key="1">
    <citation type="journal article" date="2023" name="J. Hazard. Mater.">
        <title>Anaerobic biodegradation of pyrene and benzo[a]pyrene by a new sulfate-reducing Desulforamulus aquiferis strain DSA.</title>
        <authorList>
            <person name="Zhang Z."/>
            <person name="Sun J."/>
            <person name="Gong X."/>
            <person name="Wang C."/>
            <person name="Wang H."/>
        </authorList>
    </citation>
    <scope>NUCLEOTIDE SEQUENCE</scope>
    <source>
        <strain evidence="2">DSA</strain>
    </source>
</reference>
<evidence type="ECO:0000313" key="2">
    <source>
        <dbReference type="EMBL" id="MDO7787861.1"/>
    </source>
</evidence>